<evidence type="ECO:0000256" key="3">
    <source>
        <dbReference type="ARBA" id="ARBA00022729"/>
    </source>
</evidence>
<dbReference type="SUPFAM" id="SSF63446">
    <property type="entry name" value="Type I dockerin domain"/>
    <property type="match status" value="1"/>
</dbReference>
<dbReference type="InterPro" id="IPR037120">
    <property type="entry name" value="Haem_peroxidase_sf_animal"/>
</dbReference>
<dbReference type="Gene3D" id="1.10.1330.10">
    <property type="entry name" value="Dockerin domain"/>
    <property type="match status" value="1"/>
</dbReference>
<feature type="compositionally biased region" description="Basic and acidic residues" evidence="5">
    <location>
        <begin position="121"/>
        <end position="133"/>
    </location>
</feature>
<keyword evidence="7" id="KW-0560">Oxidoreductase</keyword>
<evidence type="ECO:0000313" key="8">
    <source>
        <dbReference type="Proteomes" id="UP000318081"/>
    </source>
</evidence>
<dbReference type="RefSeq" id="WP_145207144.1">
    <property type="nucleotide sequence ID" value="NZ_CP036432.1"/>
</dbReference>
<comment type="subcellular location">
    <subcellularLocation>
        <location evidence="1">Secreted</location>
    </subcellularLocation>
</comment>
<dbReference type="EMBL" id="CP036432">
    <property type="protein sequence ID" value="QDV81328.1"/>
    <property type="molecule type" value="Genomic_DNA"/>
</dbReference>
<evidence type="ECO:0000256" key="5">
    <source>
        <dbReference type="SAM" id="MobiDB-lite"/>
    </source>
</evidence>
<dbReference type="PRINTS" id="PR00457">
    <property type="entry name" value="ANPEROXIDASE"/>
</dbReference>
<dbReference type="GO" id="GO:0004601">
    <property type="term" value="F:peroxidase activity"/>
    <property type="evidence" value="ECO:0007669"/>
    <property type="project" value="UniProtKB-KW"/>
</dbReference>
<keyword evidence="7" id="KW-0575">Peroxidase</keyword>
<feature type="region of interest" description="Disordered" evidence="5">
    <location>
        <begin position="121"/>
        <end position="164"/>
    </location>
</feature>
<dbReference type="InterPro" id="IPR036439">
    <property type="entry name" value="Dockerin_dom_sf"/>
</dbReference>
<evidence type="ECO:0000256" key="2">
    <source>
        <dbReference type="ARBA" id="ARBA00022525"/>
    </source>
</evidence>
<evidence type="ECO:0000256" key="4">
    <source>
        <dbReference type="ARBA" id="ARBA00023180"/>
    </source>
</evidence>
<reference evidence="7 8" key="1">
    <citation type="submission" date="2019-02" db="EMBL/GenBank/DDBJ databases">
        <title>Deep-cultivation of Planctomycetes and their phenomic and genomic characterization uncovers novel biology.</title>
        <authorList>
            <person name="Wiegand S."/>
            <person name="Jogler M."/>
            <person name="Boedeker C."/>
            <person name="Pinto D."/>
            <person name="Vollmers J."/>
            <person name="Rivas-Marin E."/>
            <person name="Kohn T."/>
            <person name="Peeters S.H."/>
            <person name="Heuer A."/>
            <person name="Rast P."/>
            <person name="Oberbeckmann S."/>
            <person name="Bunk B."/>
            <person name="Jeske O."/>
            <person name="Meyerdierks A."/>
            <person name="Storesund J.E."/>
            <person name="Kallscheuer N."/>
            <person name="Luecker S."/>
            <person name="Lage O.M."/>
            <person name="Pohl T."/>
            <person name="Merkel B.J."/>
            <person name="Hornburger P."/>
            <person name="Mueller R.-W."/>
            <person name="Bruemmer F."/>
            <person name="Labrenz M."/>
            <person name="Spormann A.M."/>
            <person name="Op den Camp H."/>
            <person name="Overmann J."/>
            <person name="Amann R."/>
            <person name="Jetten M.S.M."/>
            <person name="Mascher T."/>
            <person name="Medema M.H."/>
            <person name="Devos D.P."/>
            <person name="Kaster A.-K."/>
            <person name="Ovreas L."/>
            <person name="Rohde M."/>
            <person name="Galperin M.Y."/>
            <person name="Jogler C."/>
        </authorList>
    </citation>
    <scope>NUCLEOTIDE SEQUENCE [LARGE SCALE GENOMIC DNA]</scope>
    <source>
        <strain evidence="7 8">TBK1r</strain>
    </source>
</reference>
<dbReference type="SUPFAM" id="SSF48113">
    <property type="entry name" value="Heme-dependent peroxidases"/>
    <property type="match status" value="1"/>
</dbReference>
<accession>A0ABX5XH68</accession>
<dbReference type="Pfam" id="PF00404">
    <property type="entry name" value="Dockerin_1"/>
    <property type="match status" value="1"/>
</dbReference>
<keyword evidence="4" id="KW-0325">Glycoprotein</keyword>
<keyword evidence="3" id="KW-0732">Signal</keyword>
<proteinExistence type="predicted"/>
<protein>
    <submittedName>
        <fullName evidence="7">Peroxidase</fullName>
    </submittedName>
</protein>
<keyword evidence="2" id="KW-0964">Secreted</keyword>
<sequence>MSLFESTSDSFRRLQIRILERLSRRDASAPRGRRRRRPLRGEALEGRRLLAADFDGFRHNVFDAEDVNDDGEVSAVDALIIINSMNRNGGDDASRFTDVNNDGRRSVLDALRVINRLGRERNGTVDDSSRGDRNGGTTTVIPELPDEVRSIDGTGNNLENPDLGSTGEALLRIAEADYEDGISTPAGADRPSAREISNTLSDVEGDGTKNERGLSAFLYVWGQFIDHDIDLTETQTDGERFAIEVPAGDPLFDPTGSGEVIIPLTRSEFDPETGTSVDNPRQQISSITAFIDGSQVYGSDQQTADRLRTFEGGMLVIEDDGLLPIGEDGGVIAGDIRASENLSLTAIQTLFVREHNRLAEQIAATDDSLTDEEIYQRARAIVIAEIQSITYNEFLPSLLGNNALTPYEGYDSSVDPTIATEFSTAAFRFGHSTLNDDIEFFDNDGREVHEEVELKDAFFNPTLLDETGIDAILKYDASSQSQEIDLEVVDSLRNFLFGAPGAGGFDLVALNIQRGRDHGLNDYNTTRQAYGLDAVKSFADITSDVELQEKLESLYGDVDNIDLWVGLMAEDHLRGASVGELTSTIIADQFQRLRDGDRFYYENVFDGLELRAIEQTSLTDVIERNTSVEGLQENVFFMLAEVRGQVTVDNTVSDRLARSSQRGGGFDRGRSAAVEGATVELLNDSGDVIDTTVTDSRGNYRFRSFSETGDYQVRLADSGEVVDVLISNGSTRLKGIDFELPV</sequence>
<dbReference type="Proteomes" id="UP000318081">
    <property type="component" value="Chromosome"/>
</dbReference>
<organism evidence="7 8">
    <name type="scientific">Stieleria magnilauensis</name>
    <dbReference type="NCBI Taxonomy" id="2527963"/>
    <lineage>
        <taxon>Bacteria</taxon>
        <taxon>Pseudomonadati</taxon>
        <taxon>Planctomycetota</taxon>
        <taxon>Planctomycetia</taxon>
        <taxon>Pirellulales</taxon>
        <taxon>Pirellulaceae</taxon>
        <taxon>Stieleria</taxon>
    </lineage>
</organism>
<dbReference type="PROSITE" id="PS50292">
    <property type="entry name" value="PEROXIDASE_3"/>
    <property type="match status" value="1"/>
</dbReference>
<dbReference type="PANTHER" id="PTHR11475">
    <property type="entry name" value="OXIDASE/PEROXIDASE"/>
    <property type="match status" value="1"/>
</dbReference>
<dbReference type="InterPro" id="IPR013783">
    <property type="entry name" value="Ig-like_fold"/>
</dbReference>
<dbReference type="PANTHER" id="PTHR11475:SF4">
    <property type="entry name" value="CHORION PEROXIDASE"/>
    <property type="match status" value="1"/>
</dbReference>
<evidence type="ECO:0000313" key="7">
    <source>
        <dbReference type="EMBL" id="QDV81328.1"/>
    </source>
</evidence>
<name>A0ABX5XH68_9BACT</name>
<dbReference type="CDD" id="cd09822">
    <property type="entry name" value="peroxinectin_like_bacterial"/>
    <property type="match status" value="1"/>
</dbReference>
<evidence type="ECO:0000259" key="6">
    <source>
        <dbReference type="Pfam" id="PF17210"/>
    </source>
</evidence>
<feature type="domain" description="SD-repeat containing protein B" evidence="6">
    <location>
        <begin position="663"/>
        <end position="720"/>
    </location>
</feature>
<dbReference type="InterPro" id="IPR033764">
    <property type="entry name" value="Sdr_B"/>
</dbReference>
<dbReference type="InterPro" id="IPR010255">
    <property type="entry name" value="Haem_peroxidase_sf"/>
</dbReference>
<dbReference type="Pfam" id="PF03098">
    <property type="entry name" value="An_peroxidase"/>
    <property type="match status" value="1"/>
</dbReference>
<keyword evidence="8" id="KW-1185">Reference proteome</keyword>
<dbReference type="InterPro" id="IPR002105">
    <property type="entry name" value="Dockerin_1_rpt"/>
</dbReference>
<gene>
    <name evidence="7" type="ORF">TBK1r_02430</name>
</gene>
<dbReference type="SUPFAM" id="SSF49478">
    <property type="entry name" value="Cna protein B-type domain"/>
    <property type="match status" value="1"/>
</dbReference>
<dbReference type="InterPro" id="IPR019791">
    <property type="entry name" value="Haem_peroxidase_animal"/>
</dbReference>
<dbReference type="Gene3D" id="1.10.640.10">
    <property type="entry name" value="Haem peroxidase domain superfamily, animal type"/>
    <property type="match status" value="1"/>
</dbReference>
<dbReference type="Pfam" id="PF17210">
    <property type="entry name" value="SdrD_B"/>
    <property type="match status" value="1"/>
</dbReference>
<dbReference type="Gene3D" id="2.60.40.10">
    <property type="entry name" value="Immunoglobulins"/>
    <property type="match status" value="1"/>
</dbReference>
<evidence type="ECO:0000256" key="1">
    <source>
        <dbReference type="ARBA" id="ARBA00004613"/>
    </source>
</evidence>